<organism evidence="1 2">
    <name type="scientific">Fictibacillus barbaricus</name>
    <dbReference type="NCBI Taxonomy" id="182136"/>
    <lineage>
        <taxon>Bacteria</taxon>
        <taxon>Bacillati</taxon>
        <taxon>Bacillota</taxon>
        <taxon>Bacilli</taxon>
        <taxon>Bacillales</taxon>
        <taxon>Fictibacillaceae</taxon>
        <taxon>Fictibacillus</taxon>
    </lineage>
</organism>
<dbReference type="EMBL" id="JAVDWA010000005">
    <property type="protein sequence ID" value="MDR7073974.1"/>
    <property type="molecule type" value="Genomic_DNA"/>
</dbReference>
<reference evidence="1 2" key="1">
    <citation type="submission" date="2023-07" db="EMBL/GenBank/DDBJ databases">
        <title>Sorghum-associated microbial communities from plants grown in Nebraska, USA.</title>
        <authorList>
            <person name="Schachtman D."/>
        </authorList>
    </citation>
    <scope>NUCLEOTIDE SEQUENCE [LARGE SCALE GENOMIC DNA]</scope>
    <source>
        <strain evidence="1 2">BE211</strain>
    </source>
</reference>
<evidence type="ECO:0000313" key="1">
    <source>
        <dbReference type="EMBL" id="MDR7073974.1"/>
    </source>
</evidence>
<comment type="caution">
    <text evidence="1">The sequence shown here is derived from an EMBL/GenBank/DDBJ whole genome shotgun (WGS) entry which is preliminary data.</text>
</comment>
<dbReference type="InterPro" id="IPR017853">
    <property type="entry name" value="GH"/>
</dbReference>
<sequence>MKRTGLFIIITSIMLNLFTGFTFSKPASAEEGDPGKILADYAGEIRETSPRADGIYHIDTPRSIEKMKELNINTYYYLVWHERTDWDDLRNEFLPAAKAAGIKVVVYLVPPTESTGERKSYPYMTDYLAWSRAIAELSVQYSNLIGWAIDDFNHNLNTYTPEYMAQMKEISEAINPKLFFTPQMYTDSLTESFLQTRGEYIDGVILAFRDGIYRNTQVYETAQAQIDSSSNLLSQYNLKLYWMLYASQLSRTPANPSADYIREVIQIALDNMKQGKIEGVITYVLKKNFEPEPDDDKSFNDTGYLNFFIGLGVPSTAGSYTQATQKVNVDKKADSYSLTFQTMDHGPNVFGYHKKQLLVDRQVVWEQDTSEIVTDMLWDTVTVDLTPYLEGKSKADLTFRLYENKGVSNYWTYAGFDALEPTGFSILNNNFTDSSEWEFSSNYAGIIGEILQYDEQRSLRAYENVTTSYLTYSLYLSIYGAQFEPEIKKELLFKAEKSMGLYFSENNDAAIKELNNLKKKISGYTGEYLPENLAEKWNAMIDKLIQLYSSN</sequence>
<proteinExistence type="predicted"/>
<name>A0ABU1U392_9BACL</name>
<dbReference type="Proteomes" id="UP001258181">
    <property type="component" value="Unassembled WGS sequence"/>
</dbReference>
<keyword evidence="2" id="KW-1185">Reference proteome</keyword>
<accession>A0ABU1U392</accession>
<protein>
    <submittedName>
        <fullName evidence="1">Uncharacterized protein</fullName>
    </submittedName>
</protein>
<evidence type="ECO:0000313" key="2">
    <source>
        <dbReference type="Proteomes" id="UP001258181"/>
    </source>
</evidence>
<dbReference type="RefSeq" id="WP_310260167.1">
    <property type="nucleotide sequence ID" value="NZ_JAVDWA010000005.1"/>
</dbReference>
<gene>
    <name evidence="1" type="ORF">J2X07_002964</name>
</gene>
<dbReference type="SUPFAM" id="SSF51445">
    <property type="entry name" value="(Trans)glycosidases"/>
    <property type="match status" value="1"/>
</dbReference>